<name>A0A812WUJ5_SYMPI</name>
<dbReference type="OrthoDB" id="415023at2759"/>
<gene>
    <name evidence="1" type="ORF">SPIL2461_LOCUS19311</name>
</gene>
<dbReference type="EMBL" id="CAJNIZ010044454">
    <property type="protein sequence ID" value="CAE7689705.1"/>
    <property type="molecule type" value="Genomic_DNA"/>
</dbReference>
<accession>A0A812WUJ5</accession>
<organism evidence="1 2">
    <name type="scientific">Symbiodinium pilosum</name>
    <name type="common">Dinoflagellate</name>
    <dbReference type="NCBI Taxonomy" id="2952"/>
    <lineage>
        <taxon>Eukaryota</taxon>
        <taxon>Sar</taxon>
        <taxon>Alveolata</taxon>
        <taxon>Dinophyceae</taxon>
        <taxon>Suessiales</taxon>
        <taxon>Symbiodiniaceae</taxon>
        <taxon>Symbiodinium</taxon>
    </lineage>
</organism>
<reference evidence="1" key="1">
    <citation type="submission" date="2021-02" db="EMBL/GenBank/DDBJ databases">
        <authorList>
            <person name="Dougan E. K."/>
            <person name="Rhodes N."/>
            <person name="Thang M."/>
            <person name="Chan C."/>
        </authorList>
    </citation>
    <scope>NUCLEOTIDE SEQUENCE</scope>
</reference>
<evidence type="ECO:0000313" key="1">
    <source>
        <dbReference type="EMBL" id="CAE7689705.1"/>
    </source>
</evidence>
<dbReference type="AlphaFoldDB" id="A0A812WUJ5"/>
<dbReference type="InterPro" id="IPR038765">
    <property type="entry name" value="Papain-like_cys_pep_sf"/>
</dbReference>
<dbReference type="SUPFAM" id="SSF54001">
    <property type="entry name" value="Cysteine proteinases"/>
    <property type="match status" value="1"/>
</dbReference>
<evidence type="ECO:0000313" key="2">
    <source>
        <dbReference type="Proteomes" id="UP000649617"/>
    </source>
</evidence>
<feature type="non-terminal residue" evidence="1">
    <location>
        <position position="71"/>
    </location>
</feature>
<feature type="non-terminal residue" evidence="1">
    <location>
        <position position="1"/>
    </location>
</feature>
<keyword evidence="2" id="KW-1185">Reference proteome</keyword>
<protein>
    <submittedName>
        <fullName evidence="1">Uncharacterized protein</fullName>
    </submittedName>
</protein>
<sequence>AYLTGADGDWESYVATVLVDGTWGDHITAQALCDHLQVGIRVFSTYPDPEQGDFCLDQQLVVPWNNETPEK</sequence>
<dbReference type="Proteomes" id="UP000649617">
    <property type="component" value="Unassembled WGS sequence"/>
</dbReference>
<proteinExistence type="predicted"/>
<comment type="caution">
    <text evidence="1">The sequence shown here is derived from an EMBL/GenBank/DDBJ whole genome shotgun (WGS) entry which is preliminary data.</text>
</comment>
<dbReference type="Gene3D" id="3.90.70.80">
    <property type="match status" value="1"/>
</dbReference>